<dbReference type="Proteomes" id="UP000321485">
    <property type="component" value="Unassembled WGS sequence"/>
</dbReference>
<reference evidence="1 2" key="1">
    <citation type="journal article" date="2015" name="Stand. Genomic Sci.">
        <title>Genomic Encyclopedia of Bacterial and Archaeal Type Strains, Phase III: the genomes of soil and plant-associated and newly described type strains.</title>
        <authorList>
            <person name="Whitman W.B."/>
            <person name="Woyke T."/>
            <person name="Klenk H.P."/>
            <person name="Zhou Y."/>
            <person name="Lilburn T.G."/>
            <person name="Beck B.J."/>
            <person name="De Vos P."/>
            <person name="Vandamme P."/>
            <person name="Eisen J.A."/>
            <person name="Garrity G."/>
            <person name="Hugenholtz P."/>
            <person name="Kyrpides N.C."/>
        </authorList>
    </citation>
    <scope>NUCLEOTIDE SEQUENCE [LARGE SCALE GENOMIC DNA]</scope>
    <source>
        <strain evidence="1 2">DSM 64</strain>
    </source>
</reference>
<protein>
    <submittedName>
        <fullName evidence="1">Methyltransferase family protein</fullName>
    </submittedName>
</protein>
<organism evidence="1 2">
    <name type="scientific">Acidovorax delafieldii</name>
    <name type="common">Pseudomonas delafieldii</name>
    <dbReference type="NCBI Taxonomy" id="47920"/>
    <lineage>
        <taxon>Bacteria</taxon>
        <taxon>Pseudomonadati</taxon>
        <taxon>Pseudomonadota</taxon>
        <taxon>Betaproteobacteria</taxon>
        <taxon>Burkholderiales</taxon>
        <taxon>Comamonadaceae</taxon>
        <taxon>Acidovorax</taxon>
    </lineage>
</organism>
<gene>
    <name evidence="1" type="ORF">ATF69_2617</name>
</gene>
<evidence type="ECO:0000313" key="2">
    <source>
        <dbReference type="Proteomes" id="UP000321485"/>
    </source>
</evidence>
<dbReference type="AlphaFoldDB" id="A0A561XN77"/>
<sequence>MMTGQKVAALTDVGRLLTRYSEFVEVDCPACGVHRRTAQYSKNGLRYVRCEDCQTLYVSPRPTAEVLAWFYRDSPNYAYWNAHIFPASEVSRRTRIFVPRVNRLLEICARHQTRTDSLLEVGAGFGTFCAELMSRNVFKRVVAVEPTPGLAISCRERGIEVLEMPIEEVTLQSTDLFDVVASFEVIEHLFSPLDFALQMVRLLRPGGLLLLTCPNGQGFDIETLGPVSDTVDHEHLNYFNAASLEKMLRRVGLDVLESFTPGLLDAELVRNKVLEGSFDLSHQPFLKRVLLDGWEQHGQAFQDYLIAQGLSSNLWVLARKPI</sequence>
<name>A0A561XN77_ACIDE</name>
<dbReference type="Gene3D" id="3.40.50.150">
    <property type="entry name" value="Vaccinia Virus protein VP39"/>
    <property type="match status" value="1"/>
</dbReference>
<evidence type="ECO:0000313" key="1">
    <source>
        <dbReference type="EMBL" id="TWG37569.1"/>
    </source>
</evidence>
<accession>A0A561XN77</accession>
<dbReference type="Pfam" id="PF13489">
    <property type="entry name" value="Methyltransf_23"/>
    <property type="match status" value="1"/>
</dbReference>
<dbReference type="SUPFAM" id="SSF53335">
    <property type="entry name" value="S-adenosyl-L-methionine-dependent methyltransferases"/>
    <property type="match status" value="1"/>
</dbReference>
<keyword evidence="1" id="KW-0808">Transferase</keyword>
<dbReference type="EMBL" id="VJWE01000013">
    <property type="protein sequence ID" value="TWG37569.1"/>
    <property type="molecule type" value="Genomic_DNA"/>
</dbReference>
<dbReference type="PANTHER" id="PTHR43861">
    <property type="entry name" value="TRANS-ACONITATE 2-METHYLTRANSFERASE-RELATED"/>
    <property type="match status" value="1"/>
</dbReference>
<proteinExistence type="predicted"/>
<dbReference type="GO" id="GO:0032259">
    <property type="term" value="P:methylation"/>
    <property type="evidence" value="ECO:0007669"/>
    <property type="project" value="UniProtKB-KW"/>
</dbReference>
<dbReference type="InterPro" id="IPR029063">
    <property type="entry name" value="SAM-dependent_MTases_sf"/>
</dbReference>
<keyword evidence="1" id="KW-0489">Methyltransferase</keyword>
<dbReference type="GO" id="GO:0008168">
    <property type="term" value="F:methyltransferase activity"/>
    <property type="evidence" value="ECO:0007669"/>
    <property type="project" value="UniProtKB-KW"/>
</dbReference>
<comment type="caution">
    <text evidence="1">The sequence shown here is derived from an EMBL/GenBank/DDBJ whole genome shotgun (WGS) entry which is preliminary data.</text>
</comment>